<protein>
    <submittedName>
        <fullName evidence="1">Chloroplast stem-loop binding protein of 41 kDa a</fullName>
    </submittedName>
</protein>
<name>A0AAW0LZK6_QUESU</name>
<dbReference type="GO" id="GO:0003978">
    <property type="term" value="F:UDP-glucose 4-epimerase activity"/>
    <property type="evidence" value="ECO:0007669"/>
    <property type="project" value="TreeGrafter"/>
</dbReference>
<dbReference type="GO" id="GO:0005829">
    <property type="term" value="C:cytosol"/>
    <property type="evidence" value="ECO:0007669"/>
    <property type="project" value="TreeGrafter"/>
</dbReference>
<reference evidence="1" key="3">
    <citation type="submission" date="2023-07" db="EMBL/GenBank/DDBJ databases">
        <title>An improved reference 1 genome and first organelle genomes of Quercus suber.</title>
        <authorList>
            <consortium name="Genosuber Consortium"/>
            <person name="Usie A."/>
            <person name="Serra O."/>
            <person name="Barros P."/>
        </authorList>
    </citation>
    <scope>NUCLEOTIDE SEQUENCE</scope>
    <source>
        <strain evidence="1">HL8</strain>
        <tissue evidence="1">Leaves</tissue>
    </source>
</reference>
<organism evidence="1">
    <name type="scientific">Quercus suber</name>
    <name type="common">Cork oak</name>
    <dbReference type="NCBI Taxonomy" id="58331"/>
    <lineage>
        <taxon>Eukaryota</taxon>
        <taxon>Viridiplantae</taxon>
        <taxon>Streptophyta</taxon>
        <taxon>Embryophyta</taxon>
        <taxon>Tracheophyta</taxon>
        <taxon>Spermatophyta</taxon>
        <taxon>Magnoliopsida</taxon>
        <taxon>eudicotyledons</taxon>
        <taxon>Gunneridae</taxon>
        <taxon>Pentapetalae</taxon>
        <taxon>rosids</taxon>
        <taxon>fabids</taxon>
        <taxon>Fagales</taxon>
        <taxon>Fagaceae</taxon>
        <taxon>Quercus</taxon>
    </lineage>
</organism>
<proteinExistence type="predicted"/>
<evidence type="ECO:0000313" key="1">
    <source>
        <dbReference type="EMBL" id="KAK7856764.1"/>
    </source>
</evidence>
<dbReference type="AlphaFoldDB" id="A0AAW0LZK6"/>
<reference evidence="1" key="1">
    <citation type="submission" date="2017-12" db="EMBL/GenBank/DDBJ databases">
        <authorList>
            <person name="Barbosa P."/>
            <person name="Usie A."/>
            <person name="Ramos A.M."/>
        </authorList>
    </citation>
    <scope>NUCLEOTIDE SEQUENCE</scope>
    <source>
        <strain evidence="1">HL8</strain>
        <tissue evidence="1">Leaves</tissue>
    </source>
</reference>
<reference evidence="1" key="2">
    <citation type="journal article" date="2018" name="Sci. Data">
        <title>The draft genome sequence of cork oak.</title>
        <authorList>
            <person name="Ramos A.M."/>
            <person name="Usie A."/>
            <person name="Barbosa P."/>
            <person name="Barros P.M."/>
            <person name="Capote T."/>
            <person name="Chaves I."/>
            <person name="Simoes F."/>
            <person name="Abreu I."/>
            <person name="Carrasquinho I."/>
            <person name="Faro C."/>
            <person name="Guimaraes J.B."/>
            <person name="Mendonca D."/>
            <person name="Nobrega F."/>
            <person name="Rodrigues L."/>
            <person name="Saibo N.J.M."/>
            <person name="Varela M.C."/>
            <person name="Egas C."/>
            <person name="Matos J."/>
            <person name="Miguel C.M."/>
            <person name="Oliveira M.M."/>
            <person name="Ricardo C.P."/>
            <person name="Goncalves S."/>
        </authorList>
    </citation>
    <scope>NUCLEOTIDE SEQUENCE [LARGE SCALE GENOMIC DNA]</scope>
    <source>
        <strain evidence="1">HL8</strain>
    </source>
</reference>
<dbReference type="InterPro" id="IPR036291">
    <property type="entry name" value="NAD(P)-bd_dom_sf"/>
</dbReference>
<dbReference type="GO" id="GO:0005996">
    <property type="term" value="P:monosaccharide metabolic process"/>
    <property type="evidence" value="ECO:0007669"/>
    <property type="project" value="TreeGrafter"/>
</dbReference>
<sequence>MATLAFSSSLLLSSPPSKFSSPSLSPLLPRFSLSHSSALSSSLSITPSSLTYPTPSKRFALSALSVRASAEVKKKVLIVNTNSGGHAVIGFYFAKQLLGSGHEVTILTVGEESSDKMKKPPFNRFSEIVSAGGKTVWGDPAEVGKVVGGAAFDVVLDNNGKDLDAVRPVIDWAKSSGVKQFLFISRIVRDRPVPIPGSGMQLTNISHVRDLSSMLTLAVEKPDAANSRIFNCVSDRAVTLDGMTKLCAQAAGRPVNIVHYDPKAVGIDAKKAFPFRNMHFYAEPRAAKDILGWQGTTNLPKDLKERFDEYVKTGRDKKPITFEIDDKILESLKVPVAV</sequence>
<dbReference type="EMBL" id="PKMF04000033">
    <property type="protein sequence ID" value="KAK7856764.1"/>
    <property type="molecule type" value="Genomic_DNA"/>
</dbReference>
<comment type="caution">
    <text evidence="1">The sequence shown here is derived from an EMBL/GenBank/DDBJ whole genome shotgun (WGS) entry which is preliminary data.</text>
</comment>
<accession>A0AAW0LZK6</accession>
<dbReference type="Gene3D" id="3.40.50.720">
    <property type="entry name" value="NAD(P)-binding Rossmann-like Domain"/>
    <property type="match status" value="2"/>
</dbReference>
<gene>
    <name evidence="1" type="primary">CSP41A</name>
    <name evidence="1" type="ORF">CFP56_021519</name>
</gene>
<dbReference type="SUPFAM" id="SSF51735">
    <property type="entry name" value="NAD(P)-binding Rossmann-fold domains"/>
    <property type="match status" value="1"/>
</dbReference>
<dbReference type="PANTHER" id="PTHR43725:SF6">
    <property type="entry name" value="CHLOROPLAST STEM-LOOP BINDING PROTEIN OF 41 KDA A, CHLOROPLASTIC"/>
    <property type="match status" value="1"/>
</dbReference>
<dbReference type="PANTHER" id="PTHR43725">
    <property type="entry name" value="UDP-GLUCOSE 4-EPIMERASE"/>
    <property type="match status" value="1"/>
</dbReference>